<dbReference type="PANTHER" id="PTHR23076:SF97">
    <property type="entry name" value="ATP-DEPENDENT ZINC METALLOPROTEASE YME1L1"/>
    <property type="match status" value="1"/>
</dbReference>
<dbReference type="FunFam" id="1.20.58.760:FF:000001">
    <property type="entry name" value="ATP-dependent zinc metalloprotease FtsH"/>
    <property type="match status" value="1"/>
</dbReference>
<dbReference type="FunFam" id="3.40.50.300:FF:000001">
    <property type="entry name" value="ATP-dependent zinc metalloprotease FtsH"/>
    <property type="match status" value="1"/>
</dbReference>
<evidence type="ECO:0000256" key="3">
    <source>
        <dbReference type="ARBA" id="ARBA00022475"/>
    </source>
</evidence>
<dbReference type="Pfam" id="PF01434">
    <property type="entry name" value="Peptidase_M41"/>
    <property type="match status" value="1"/>
</dbReference>
<keyword evidence="10 15" id="KW-0067">ATP-binding</keyword>
<feature type="domain" description="AAA+ ATPase" evidence="17">
    <location>
        <begin position="195"/>
        <end position="334"/>
    </location>
</feature>
<name>A0A1Y4DEN6_9BACT</name>
<dbReference type="OrthoDB" id="9809379at2"/>
<evidence type="ECO:0000256" key="15">
    <source>
        <dbReference type="HAMAP-Rule" id="MF_01458"/>
    </source>
</evidence>
<gene>
    <name evidence="15" type="primary">ftsH</name>
    <name evidence="18" type="ORF">B5F75_01820</name>
</gene>
<comment type="similarity">
    <text evidence="14 15">In the central section; belongs to the AAA ATPase family.</text>
</comment>
<evidence type="ECO:0000256" key="12">
    <source>
        <dbReference type="ARBA" id="ARBA00023049"/>
    </source>
</evidence>
<dbReference type="HAMAP" id="MF_01458">
    <property type="entry name" value="FtsH"/>
    <property type="match status" value="1"/>
</dbReference>
<dbReference type="Pfam" id="PF17862">
    <property type="entry name" value="AAA_lid_3"/>
    <property type="match status" value="1"/>
</dbReference>
<comment type="function">
    <text evidence="15">Acts as a processive, ATP-dependent zinc metallopeptidase for both cytoplasmic and membrane proteins. Plays a role in the quality control of integral membrane proteins.</text>
</comment>
<dbReference type="InterPro" id="IPR005936">
    <property type="entry name" value="FtsH"/>
</dbReference>
<feature type="active site" evidence="15">
    <location>
        <position position="426"/>
    </location>
</feature>
<dbReference type="Gene3D" id="3.30.720.210">
    <property type="match status" value="1"/>
</dbReference>
<dbReference type="Pfam" id="PF00004">
    <property type="entry name" value="AAA"/>
    <property type="match status" value="1"/>
</dbReference>
<evidence type="ECO:0000256" key="2">
    <source>
        <dbReference type="ARBA" id="ARBA00010044"/>
    </source>
</evidence>
<feature type="binding site" evidence="15">
    <location>
        <begin position="203"/>
        <end position="210"/>
    </location>
    <ligand>
        <name>ATP</name>
        <dbReference type="ChEBI" id="CHEBI:30616"/>
    </ligand>
</feature>
<dbReference type="InterPro" id="IPR003593">
    <property type="entry name" value="AAA+_ATPase"/>
</dbReference>
<dbReference type="GO" id="GO:0004222">
    <property type="term" value="F:metalloendopeptidase activity"/>
    <property type="evidence" value="ECO:0007669"/>
    <property type="project" value="InterPro"/>
</dbReference>
<proteinExistence type="inferred from homology"/>
<evidence type="ECO:0000256" key="4">
    <source>
        <dbReference type="ARBA" id="ARBA00022670"/>
    </source>
</evidence>
<dbReference type="InterPro" id="IPR041569">
    <property type="entry name" value="AAA_lid_3"/>
</dbReference>
<dbReference type="Gene3D" id="3.40.50.300">
    <property type="entry name" value="P-loop containing nucleotide triphosphate hydrolases"/>
    <property type="match status" value="1"/>
</dbReference>
<feature type="compositionally biased region" description="Low complexity" evidence="16">
    <location>
        <begin position="606"/>
        <end position="616"/>
    </location>
</feature>
<evidence type="ECO:0000256" key="10">
    <source>
        <dbReference type="ARBA" id="ARBA00022840"/>
    </source>
</evidence>
<dbReference type="EMBL" id="NFJD01000001">
    <property type="protein sequence ID" value="OUO57536.1"/>
    <property type="molecule type" value="Genomic_DNA"/>
</dbReference>
<dbReference type="CDD" id="cd19501">
    <property type="entry name" value="RecA-like_FtsH"/>
    <property type="match status" value="1"/>
</dbReference>
<dbReference type="NCBIfam" id="TIGR01241">
    <property type="entry name" value="FtsH_fam"/>
    <property type="match status" value="1"/>
</dbReference>
<dbReference type="SUPFAM" id="SSF52540">
    <property type="entry name" value="P-loop containing nucleoside triphosphate hydrolases"/>
    <property type="match status" value="1"/>
</dbReference>
<dbReference type="GO" id="GO:0006508">
    <property type="term" value="P:proteolysis"/>
    <property type="evidence" value="ECO:0007669"/>
    <property type="project" value="UniProtKB-KW"/>
</dbReference>
<feature type="binding site" evidence="15">
    <location>
        <position position="429"/>
    </location>
    <ligand>
        <name>Zn(2+)</name>
        <dbReference type="ChEBI" id="CHEBI:29105"/>
        <note>catalytic</note>
    </ligand>
</feature>
<dbReference type="GO" id="GO:0016887">
    <property type="term" value="F:ATP hydrolysis activity"/>
    <property type="evidence" value="ECO:0007669"/>
    <property type="project" value="UniProtKB-UniRule"/>
</dbReference>
<evidence type="ECO:0000259" key="17">
    <source>
        <dbReference type="SMART" id="SM00382"/>
    </source>
</evidence>
<dbReference type="RefSeq" id="WP_087287042.1">
    <property type="nucleotide sequence ID" value="NZ_NFJD01000001.1"/>
</dbReference>
<keyword evidence="4 15" id="KW-0645">Protease</keyword>
<evidence type="ECO:0000256" key="13">
    <source>
        <dbReference type="ARBA" id="ARBA00023136"/>
    </source>
</evidence>
<evidence type="ECO:0000256" key="6">
    <source>
        <dbReference type="ARBA" id="ARBA00022723"/>
    </source>
</evidence>
<keyword evidence="3 15" id="KW-1003">Cell membrane</keyword>
<comment type="similarity">
    <text evidence="2 15">In the C-terminal section; belongs to the peptidase M41 family.</text>
</comment>
<dbReference type="GO" id="GO:0030163">
    <property type="term" value="P:protein catabolic process"/>
    <property type="evidence" value="ECO:0007669"/>
    <property type="project" value="UniProtKB-UniRule"/>
</dbReference>
<comment type="subcellular location">
    <subcellularLocation>
        <location evidence="15">Cell membrane</location>
        <topology evidence="15">Multi-pass membrane protein</topology>
        <orientation evidence="15">Cytoplasmic side</orientation>
    </subcellularLocation>
    <subcellularLocation>
        <location evidence="1">Membrane</location>
    </subcellularLocation>
</comment>
<dbReference type="Gene3D" id="1.10.8.60">
    <property type="match status" value="1"/>
</dbReference>
<evidence type="ECO:0000256" key="9">
    <source>
        <dbReference type="ARBA" id="ARBA00022833"/>
    </source>
</evidence>
<feature type="binding site" evidence="15">
    <location>
        <position position="501"/>
    </location>
    <ligand>
        <name>Zn(2+)</name>
        <dbReference type="ChEBI" id="CHEBI:29105"/>
        <note>catalytic</note>
    </ligand>
</feature>
<keyword evidence="18" id="KW-0132">Cell division</keyword>
<dbReference type="InterPro" id="IPR011546">
    <property type="entry name" value="Pept_M41_FtsH_extracell"/>
</dbReference>
<accession>A0A1Y4DEN6</accession>
<keyword evidence="19" id="KW-1185">Reference proteome</keyword>
<keyword evidence="5 15" id="KW-0812">Transmembrane</keyword>
<dbReference type="GO" id="GO:0004176">
    <property type="term" value="F:ATP-dependent peptidase activity"/>
    <property type="evidence" value="ECO:0007669"/>
    <property type="project" value="InterPro"/>
</dbReference>
<comment type="subunit">
    <text evidence="15">Homohexamer.</text>
</comment>
<keyword evidence="7 15" id="KW-0547">Nucleotide-binding</keyword>
<sequence length="643" mass="70491">MKNNKNQNNRRIVSVGQIVGWIAVFILAVLLFNKPGVKQTELDYSEFKHKVASSEVSDLTIAPGVISGMYKNEKGEFAPFKTVRMDDPELVSQLSAADIKYKAEADNSWVSNILFNVLWIFLLIGLWWFIFLRPQRNDGRSAMNFARSKAKMQDPSQQTVTFKDVAGCDEAKEELQDVIKFLKNPKKFQKLGGKLPKGVLLYGAPGTGKTLLAKAVAGEAGVAFFSASASEFVEMFVGVGAARVRDLFDQAKKNSPAIIFIDELDAVGRRRFAGIGGGHDEREQTLNQLLIELDGFESKQGIILMASTNRPDVLDPALIRPGRFDRHISVPAPDLKGREEILKVHAKKVKLGADVDLKVVAKGTPGFVGADLANVVNEAAILAARADKDAVTKSDMDEAVERVIAGPQKKSRIISPKEQRIIAAHEVGHTVVARLTNHSDPVHKVTIIPRGQALGYTMQLPLEDKFLTSKSELLDKLCILLAGRAAEEIVFGEITSGASDDLNKTMAYARKMVMELGMSDKLGPIALPTGDDGEVFLGRDLSRHHTYSPELARAIDEEIMNLIKSSYARAKDIITKNRAAFDKLVETLLEKEVVEAAEIDEILGLKPAASQDAQPQPAEPEPVKEEPKAPKAEKPEAQQAELF</sequence>
<dbReference type="GO" id="GO:0051301">
    <property type="term" value="P:cell division"/>
    <property type="evidence" value="ECO:0007669"/>
    <property type="project" value="UniProtKB-KW"/>
</dbReference>
<keyword evidence="18" id="KW-0131">Cell cycle</keyword>
<evidence type="ECO:0000256" key="11">
    <source>
        <dbReference type="ARBA" id="ARBA00022989"/>
    </source>
</evidence>
<dbReference type="InterPro" id="IPR000642">
    <property type="entry name" value="Peptidase_M41"/>
</dbReference>
<keyword evidence="6 15" id="KW-0479">Metal-binding</keyword>
<feature type="transmembrane region" description="Helical" evidence="15">
    <location>
        <begin position="113"/>
        <end position="132"/>
    </location>
</feature>
<dbReference type="Pfam" id="PF06480">
    <property type="entry name" value="FtsH_ext"/>
    <property type="match status" value="1"/>
</dbReference>
<keyword evidence="13 15" id="KW-0472">Membrane</keyword>
<evidence type="ECO:0000256" key="8">
    <source>
        <dbReference type="ARBA" id="ARBA00022801"/>
    </source>
</evidence>
<dbReference type="AlphaFoldDB" id="A0A1Y4DEN6"/>
<feature type="region of interest" description="Disordered" evidence="16">
    <location>
        <begin position="605"/>
        <end position="643"/>
    </location>
</feature>
<evidence type="ECO:0000313" key="19">
    <source>
        <dbReference type="Proteomes" id="UP000196368"/>
    </source>
</evidence>
<reference evidence="19" key="1">
    <citation type="submission" date="2017-04" db="EMBL/GenBank/DDBJ databases">
        <title>Function of individual gut microbiota members based on whole genome sequencing of pure cultures obtained from chicken caecum.</title>
        <authorList>
            <person name="Medvecky M."/>
            <person name="Cejkova D."/>
            <person name="Polansky O."/>
            <person name="Karasova D."/>
            <person name="Kubasova T."/>
            <person name="Cizek A."/>
            <person name="Rychlik I."/>
        </authorList>
    </citation>
    <scope>NUCLEOTIDE SEQUENCE [LARGE SCALE GENOMIC DNA]</scope>
    <source>
        <strain evidence="19">An273</strain>
    </source>
</reference>
<dbReference type="EC" id="3.4.24.-" evidence="15"/>
<dbReference type="SMART" id="SM00382">
    <property type="entry name" value="AAA"/>
    <property type="match status" value="1"/>
</dbReference>
<evidence type="ECO:0000256" key="1">
    <source>
        <dbReference type="ARBA" id="ARBA00004370"/>
    </source>
</evidence>
<dbReference type="Proteomes" id="UP000196368">
    <property type="component" value="Unassembled WGS sequence"/>
</dbReference>
<dbReference type="InterPro" id="IPR037219">
    <property type="entry name" value="Peptidase_M41-like"/>
</dbReference>
<evidence type="ECO:0000256" key="16">
    <source>
        <dbReference type="SAM" id="MobiDB-lite"/>
    </source>
</evidence>
<evidence type="ECO:0000256" key="7">
    <source>
        <dbReference type="ARBA" id="ARBA00022741"/>
    </source>
</evidence>
<evidence type="ECO:0000256" key="5">
    <source>
        <dbReference type="ARBA" id="ARBA00022692"/>
    </source>
</evidence>
<organism evidence="18 19">
    <name type="scientific">Candidatus Avelusimicrobium gallicola</name>
    <dbReference type="NCBI Taxonomy" id="2562704"/>
    <lineage>
        <taxon>Bacteria</taxon>
        <taxon>Pseudomonadati</taxon>
        <taxon>Elusimicrobiota</taxon>
        <taxon>Elusimicrobia</taxon>
        <taxon>Elusimicrobiales</taxon>
        <taxon>Elusimicrobiaceae</taxon>
        <taxon>Candidatus Avelusimicrobium</taxon>
    </lineage>
</organism>
<keyword evidence="9 15" id="KW-0862">Zinc</keyword>
<feature type="binding site" evidence="15">
    <location>
        <position position="425"/>
    </location>
    <ligand>
        <name>Zn(2+)</name>
        <dbReference type="ChEBI" id="CHEBI:29105"/>
        <note>catalytic</note>
    </ligand>
</feature>
<dbReference type="Gene3D" id="1.20.58.760">
    <property type="entry name" value="Peptidase M41"/>
    <property type="match status" value="1"/>
</dbReference>
<evidence type="ECO:0000256" key="14">
    <source>
        <dbReference type="ARBA" id="ARBA00061570"/>
    </source>
</evidence>
<dbReference type="InterPro" id="IPR027417">
    <property type="entry name" value="P-loop_NTPase"/>
</dbReference>
<feature type="compositionally biased region" description="Basic and acidic residues" evidence="16">
    <location>
        <begin position="621"/>
        <end position="636"/>
    </location>
</feature>
<dbReference type="SUPFAM" id="SSF140990">
    <property type="entry name" value="FtsH protease domain-like"/>
    <property type="match status" value="1"/>
</dbReference>
<keyword evidence="8 15" id="KW-0378">Hydrolase</keyword>
<feature type="transmembrane region" description="Helical" evidence="15">
    <location>
        <begin position="12"/>
        <end position="32"/>
    </location>
</feature>
<dbReference type="PANTHER" id="PTHR23076">
    <property type="entry name" value="METALLOPROTEASE M41 FTSH"/>
    <property type="match status" value="1"/>
</dbReference>
<dbReference type="GO" id="GO:0005886">
    <property type="term" value="C:plasma membrane"/>
    <property type="evidence" value="ECO:0007669"/>
    <property type="project" value="UniProtKB-SubCell"/>
</dbReference>
<keyword evidence="11 15" id="KW-1133">Transmembrane helix</keyword>
<comment type="cofactor">
    <cofactor evidence="15">
        <name>Zn(2+)</name>
        <dbReference type="ChEBI" id="CHEBI:29105"/>
    </cofactor>
    <text evidence="15">Binds 1 zinc ion per subunit.</text>
</comment>
<dbReference type="GO" id="GO:0005524">
    <property type="term" value="F:ATP binding"/>
    <property type="evidence" value="ECO:0007669"/>
    <property type="project" value="UniProtKB-UniRule"/>
</dbReference>
<comment type="caution">
    <text evidence="18">The sequence shown here is derived from an EMBL/GenBank/DDBJ whole genome shotgun (WGS) entry which is preliminary data.</text>
</comment>
<evidence type="ECO:0000313" key="18">
    <source>
        <dbReference type="EMBL" id="OUO57536.1"/>
    </source>
</evidence>
<keyword evidence="12 15" id="KW-0482">Metalloprotease</keyword>
<dbReference type="InterPro" id="IPR003959">
    <property type="entry name" value="ATPase_AAA_core"/>
</dbReference>
<dbReference type="GO" id="GO:0008270">
    <property type="term" value="F:zinc ion binding"/>
    <property type="evidence" value="ECO:0007669"/>
    <property type="project" value="UniProtKB-UniRule"/>
</dbReference>
<dbReference type="FunFam" id="1.10.8.60:FF:000001">
    <property type="entry name" value="ATP-dependent zinc metalloprotease FtsH"/>
    <property type="match status" value="1"/>
</dbReference>
<protein>
    <recommendedName>
        <fullName evidence="15">ATP-dependent zinc metalloprotease FtsH</fullName>
        <ecNumber evidence="15">3.4.24.-</ecNumber>
    </recommendedName>
</protein>